<dbReference type="GO" id="GO:0070006">
    <property type="term" value="F:metalloaminopeptidase activity"/>
    <property type="evidence" value="ECO:0007669"/>
    <property type="project" value="TreeGrafter"/>
</dbReference>
<dbReference type="PRINTS" id="PR00756">
    <property type="entry name" value="ALADIPTASE"/>
</dbReference>
<evidence type="ECO:0000256" key="3">
    <source>
        <dbReference type="ARBA" id="ARBA00010136"/>
    </source>
</evidence>
<evidence type="ECO:0000256" key="2">
    <source>
        <dbReference type="ARBA" id="ARBA00004606"/>
    </source>
</evidence>
<name>A0A9Q1HZZ3_CONCO</name>
<evidence type="ECO:0000256" key="17">
    <source>
        <dbReference type="PIRSR" id="PIRSR634016-1"/>
    </source>
</evidence>
<dbReference type="Pfam" id="PF01433">
    <property type="entry name" value="Peptidase_M1"/>
    <property type="match status" value="1"/>
</dbReference>
<evidence type="ECO:0000259" key="23">
    <source>
        <dbReference type="Pfam" id="PF17900"/>
    </source>
</evidence>
<comment type="cofactor">
    <cofactor evidence="18 20">
        <name>Zn(2+)</name>
        <dbReference type="ChEBI" id="CHEBI:29105"/>
    </cofactor>
    <text evidence="18 20">Binds 1 zinc ion per subunit.</text>
</comment>
<evidence type="ECO:0000256" key="5">
    <source>
        <dbReference type="ARBA" id="ARBA00022475"/>
    </source>
</evidence>
<comment type="similarity">
    <text evidence="3 20">Belongs to the peptidase M1 family.</text>
</comment>
<evidence type="ECO:0000259" key="22">
    <source>
        <dbReference type="Pfam" id="PF11838"/>
    </source>
</evidence>
<keyword evidence="10 18" id="KW-0862">Zinc</keyword>
<keyword evidence="7 20" id="KW-0812">Transmembrane</keyword>
<dbReference type="Gene3D" id="2.60.40.1910">
    <property type="match status" value="1"/>
</dbReference>
<dbReference type="Gene3D" id="2.60.40.1730">
    <property type="entry name" value="tricorn interacting facor f3 domain"/>
    <property type="match status" value="1"/>
</dbReference>
<dbReference type="GO" id="GO:0042277">
    <property type="term" value="F:peptide binding"/>
    <property type="evidence" value="ECO:0007669"/>
    <property type="project" value="TreeGrafter"/>
</dbReference>
<dbReference type="InterPro" id="IPR001930">
    <property type="entry name" value="Peptidase_M1"/>
</dbReference>
<evidence type="ECO:0000313" key="25">
    <source>
        <dbReference type="Proteomes" id="UP001152803"/>
    </source>
</evidence>
<feature type="binding site" evidence="18">
    <location>
        <position position="379"/>
    </location>
    <ligand>
        <name>Zn(2+)</name>
        <dbReference type="ChEBI" id="CHEBI:29105"/>
        <note>catalytic</note>
    </ligand>
</feature>
<feature type="binding site" evidence="18">
    <location>
        <position position="375"/>
    </location>
    <ligand>
        <name>Zn(2+)</name>
        <dbReference type="ChEBI" id="CHEBI:29105"/>
        <note>catalytic</note>
    </ligand>
</feature>
<evidence type="ECO:0000256" key="4">
    <source>
        <dbReference type="ARBA" id="ARBA00022438"/>
    </source>
</evidence>
<comment type="subcellular location">
    <subcellularLocation>
        <location evidence="1">Cell membrane</location>
    </subcellularLocation>
    <subcellularLocation>
        <location evidence="2">Membrane</location>
        <topology evidence="2">Single-pass type II membrane protein</topology>
    </subcellularLocation>
</comment>
<feature type="transmembrane region" description="Helical" evidence="20">
    <location>
        <begin position="12"/>
        <end position="32"/>
    </location>
</feature>
<feature type="domain" description="ERAP1-like C-terminal" evidence="22">
    <location>
        <begin position="601"/>
        <end position="920"/>
    </location>
</feature>
<dbReference type="FunFam" id="2.60.40.1730:FF:000001">
    <property type="entry name" value="Leucyl-cystinyl aminopeptidase"/>
    <property type="match status" value="1"/>
</dbReference>
<keyword evidence="15" id="KW-1015">Disulfide bond</keyword>
<organism evidence="24 25">
    <name type="scientific">Conger conger</name>
    <name type="common">Conger eel</name>
    <name type="synonym">Muraena conger</name>
    <dbReference type="NCBI Taxonomy" id="82655"/>
    <lineage>
        <taxon>Eukaryota</taxon>
        <taxon>Metazoa</taxon>
        <taxon>Chordata</taxon>
        <taxon>Craniata</taxon>
        <taxon>Vertebrata</taxon>
        <taxon>Euteleostomi</taxon>
        <taxon>Actinopterygii</taxon>
        <taxon>Neopterygii</taxon>
        <taxon>Teleostei</taxon>
        <taxon>Anguilliformes</taxon>
        <taxon>Congridae</taxon>
        <taxon>Conger</taxon>
    </lineage>
</organism>
<evidence type="ECO:0000256" key="8">
    <source>
        <dbReference type="ARBA" id="ARBA00022723"/>
    </source>
</evidence>
<dbReference type="Pfam" id="PF11838">
    <property type="entry name" value="ERAP1_C"/>
    <property type="match status" value="1"/>
</dbReference>
<dbReference type="InterPro" id="IPR034016">
    <property type="entry name" value="M1_APN-typ"/>
</dbReference>
<dbReference type="Gene3D" id="1.10.390.10">
    <property type="entry name" value="Neutral Protease Domain 2"/>
    <property type="match status" value="1"/>
</dbReference>
<dbReference type="InterPro" id="IPR027268">
    <property type="entry name" value="Peptidase_M4/M1_CTD_sf"/>
</dbReference>
<feature type="domain" description="Peptidase M1 membrane alanine aminopeptidase" evidence="21">
    <location>
        <begin position="303"/>
        <end position="528"/>
    </location>
</feature>
<evidence type="ECO:0000256" key="18">
    <source>
        <dbReference type="PIRSR" id="PIRSR634016-3"/>
    </source>
</evidence>
<dbReference type="AlphaFoldDB" id="A0A9Q1HZZ3"/>
<dbReference type="SUPFAM" id="SSF63737">
    <property type="entry name" value="Leukotriene A4 hydrolase N-terminal domain"/>
    <property type="match status" value="1"/>
</dbReference>
<dbReference type="PANTHER" id="PTHR11533:SF259">
    <property type="entry name" value="AMINOPEPTIDASE"/>
    <property type="match status" value="1"/>
</dbReference>
<dbReference type="FunFam" id="1.25.50.20:FF:000001">
    <property type="entry name" value="Aminopeptidase"/>
    <property type="match status" value="1"/>
</dbReference>
<protein>
    <recommendedName>
        <fullName evidence="20">Aminopeptidase</fullName>
        <ecNumber evidence="20">3.4.11.-</ecNumber>
    </recommendedName>
</protein>
<keyword evidence="9 20" id="KW-0378">Hydrolase</keyword>
<evidence type="ECO:0000256" key="7">
    <source>
        <dbReference type="ARBA" id="ARBA00022692"/>
    </source>
</evidence>
<dbReference type="GO" id="GO:0005737">
    <property type="term" value="C:cytoplasm"/>
    <property type="evidence" value="ECO:0007669"/>
    <property type="project" value="TreeGrafter"/>
</dbReference>
<gene>
    <name evidence="24" type="ORF">COCON_G00108360</name>
</gene>
<evidence type="ECO:0000256" key="6">
    <source>
        <dbReference type="ARBA" id="ARBA00022670"/>
    </source>
</evidence>
<evidence type="ECO:0000256" key="13">
    <source>
        <dbReference type="ARBA" id="ARBA00023049"/>
    </source>
</evidence>
<evidence type="ECO:0000256" key="14">
    <source>
        <dbReference type="ARBA" id="ARBA00023136"/>
    </source>
</evidence>
<keyword evidence="13 20" id="KW-0482">Metalloprotease</keyword>
<dbReference type="Pfam" id="PF17900">
    <property type="entry name" value="Peptidase_M1_N"/>
    <property type="match status" value="1"/>
</dbReference>
<keyword evidence="5" id="KW-1003">Cell membrane</keyword>
<dbReference type="FunFam" id="1.10.390.10:FF:000013">
    <property type="entry name" value="Aminopeptidase N"/>
    <property type="match status" value="1"/>
</dbReference>
<accession>A0A9Q1HZZ3</accession>
<dbReference type="EC" id="3.4.11.-" evidence="20"/>
<evidence type="ECO:0000256" key="16">
    <source>
        <dbReference type="ARBA" id="ARBA00023180"/>
    </source>
</evidence>
<evidence type="ECO:0000256" key="1">
    <source>
        <dbReference type="ARBA" id="ARBA00004236"/>
    </source>
</evidence>
<dbReference type="PANTHER" id="PTHR11533">
    <property type="entry name" value="PROTEASE M1 ZINC METALLOPROTEASE"/>
    <property type="match status" value="1"/>
</dbReference>
<dbReference type="SUPFAM" id="SSF55486">
    <property type="entry name" value="Metalloproteases ('zincins'), catalytic domain"/>
    <property type="match status" value="1"/>
</dbReference>
<evidence type="ECO:0000256" key="12">
    <source>
        <dbReference type="ARBA" id="ARBA00022989"/>
    </source>
</evidence>
<dbReference type="InterPro" id="IPR024571">
    <property type="entry name" value="ERAP1-like_C_dom"/>
</dbReference>
<keyword evidence="8 18" id="KW-0479">Metal-binding</keyword>
<evidence type="ECO:0000256" key="10">
    <source>
        <dbReference type="ARBA" id="ARBA00022833"/>
    </source>
</evidence>
<evidence type="ECO:0000256" key="9">
    <source>
        <dbReference type="ARBA" id="ARBA00022801"/>
    </source>
</evidence>
<keyword evidence="25" id="KW-1185">Reference proteome</keyword>
<feature type="active site" description="Proton acceptor" evidence="17">
    <location>
        <position position="376"/>
    </location>
</feature>
<keyword evidence="14 20" id="KW-0472">Membrane</keyword>
<keyword evidence="12 20" id="KW-1133">Transmembrane helix</keyword>
<evidence type="ECO:0000313" key="24">
    <source>
        <dbReference type="EMBL" id="KAJ8271977.1"/>
    </source>
</evidence>
<dbReference type="EMBL" id="JAFJMO010000007">
    <property type="protein sequence ID" value="KAJ8271977.1"/>
    <property type="molecule type" value="Genomic_DNA"/>
</dbReference>
<dbReference type="GO" id="GO:0005615">
    <property type="term" value="C:extracellular space"/>
    <property type="evidence" value="ECO:0007669"/>
    <property type="project" value="TreeGrafter"/>
</dbReference>
<evidence type="ECO:0000259" key="21">
    <source>
        <dbReference type="Pfam" id="PF01433"/>
    </source>
</evidence>
<dbReference type="CDD" id="cd09601">
    <property type="entry name" value="M1_APN-Q_like"/>
    <property type="match status" value="1"/>
</dbReference>
<proteinExistence type="inferred from homology"/>
<evidence type="ECO:0000256" key="20">
    <source>
        <dbReference type="RuleBase" id="RU364040"/>
    </source>
</evidence>
<evidence type="ECO:0000256" key="19">
    <source>
        <dbReference type="PIRSR" id="PIRSR634016-4"/>
    </source>
</evidence>
<feature type="site" description="Transition state stabilizer" evidence="19">
    <location>
        <position position="464"/>
    </location>
</feature>
<dbReference type="InterPro" id="IPR050344">
    <property type="entry name" value="Peptidase_M1_aminopeptidases"/>
</dbReference>
<dbReference type="GO" id="GO:0043171">
    <property type="term" value="P:peptide catabolic process"/>
    <property type="evidence" value="ECO:0007669"/>
    <property type="project" value="TreeGrafter"/>
</dbReference>
<dbReference type="GO" id="GO:0008270">
    <property type="term" value="F:zinc ion binding"/>
    <property type="evidence" value="ECO:0007669"/>
    <property type="project" value="UniProtKB-UniRule"/>
</dbReference>
<keyword evidence="16" id="KW-0325">Glycoprotein</keyword>
<keyword evidence="6 20" id="KW-0645">Protease</keyword>
<dbReference type="Gene3D" id="1.25.50.20">
    <property type="match status" value="1"/>
</dbReference>
<dbReference type="InterPro" id="IPR042097">
    <property type="entry name" value="Aminopeptidase_N-like_N_sf"/>
</dbReference>
<feature type="binding site" evidence="18">
    <location>
        <position position="398"/>
    </location>
    <ligand>
        <name>Zn(2+)</name>
        <dbReference type="ChEBI" id="CHEBI:29105"/>
        <note>catalytic</note>
    </ligand>
</feature>
<dbReference type="OrthoDB" id="510539at2759"/>
<dbReference type="InterPro" id="IPR014782">
    <property type="entry name" value="Peptidase_M1_dom"/>
</dbReference>
<keyword evidence="4 20" id="KW-0031">Aminopeptidase</keyword>
<comment type="caution">
    <text evidence="24">The sequence shown here is derived from an EMBL/GenBank/DDBJ whole genome shotgun (WGS) entry which is preliminary data.</text>
</comment>
<dbReference type="GO" id="GO:0005886">
    <property type="term" value="C:plasma membrane"/>
    <property type="evidence" value="ECO:0007669"/>
    <property type="project" value="UniProtKB-SubCell"/>
</dbReference>
<feature type="domain" description="Aminopeptidase N-like N-terminal" evidence="23">
    <location>
        <begin position="71"/>
        <end position="267"/>
    </location>
</feature>
<evidence type="ECO:0000256" key="15">
    <source>
        <dbReference type="ARBA" id="ARBA00023157"/>
    </source>
</evidence>
<evidence type="ECO:0000256" key="11">
    <source>
        <dbReference type="ARBA" id="ARBA00022968"/>
    </source>
</evidence>
<keyword evidence="11" id="KW-0735">Signal-anchor</keyword>
<reference evidence="24" key="1">
    <citation type="journal article" date="2023" name="Science">
        <title>Genome structures resolve the early diversification of teleost fishes.</title>
        <authorList>
            <person name="Parey E."/>
            <person name="Louis A."/>
            <person name="Montfort J."/>
            <person name="Bouchez O."/>
            <person name="Roques C."/>
            <person name="Iampietro C."/>
            <person name="Lluch J."/>
            <person name="Castinel A."/>
            <person name="Donnadieu C."/>
            <person name="Desvignes T."/>
            <person name="Floi Bucao C."/>
            <person name="Jouanno E."/>
            <person name="Wen M."/>
            <person name="Mejri S."/>
            <person name="Dirks R."/>
            <person name="Jansen H."/>
            <person name="Henkel C."/>
            <person name="Chen W.J."/>
            <person name="Zahm M."/>
            <person name="Cabau C."/>
            <person name="Klopp C."/>
            <person name="Thompson A.W."/>
            <person name="Robinson-Rechavi M."/>
            <person name="Braasch I."/>
            <person name="Lecointre G."/>
            <person name="Bobe J."/>
            <person name="Postlethwait J.H."/>
            <person name="Berthelot C."/>
            <person name="Roest Crollius H."/>
            <person name="Guiguen Y."/>
        </authorList>
    </citation>
    <scope>NUCLEOTIDE SEQUENCE</scope>
    <source>
        <strain evidence="24">Concon-B</strain>
    </source>
</reference>
<dbReference type="InterPro" id="IPR045357">
    <property type="entry name" value="Aminopeptidase_N-like_N"/>
</dbReference>
<dbReference type="GO" id="GO:0006508">
    <property type="term" value="P:proteolysis"/>
    <property type="evidence" value="ECO:0007669"/>
    <property type="project" value="UniProtKB-KW"/>
</dbReference>
<sequence>MSKRVYVSKAAAVATVTVAALALITVIGMIIFHNIRTKECPHLLQTTFPPTTTSTPTGPPPDMRLPGDLIPESYKIYLQTHLYLNMTGIENQNFDFTGNSTVKFKCVNATNTIYIHSKGLDLTLIGVADEKGKEMATHQVQLVEDERNFVTIELVDSLRVDGLYYLSTAFKGQGFHQSGLSVAHYTGEKNEERFLVFSQMEPSDARRVFPCFDEPAMKAIFNITIIHRKGSIALSNMPQKDQVEMDIDGEEWLITEFHPTKKMSTYVLSFIVFNFESKETNYGSYTLKTWARPEVVSAGLVDYAHSITGNILDFFEEYTGIKYPLGKLDQVGIQGFEARGMENWGLIMYSEGILTYNEEVFTTTEKGIAAIVIAHEVAHQWFGNLVTMKWWNDLWLKEGFSTYMSYLAMDRVEPGGNMKDLISVQEIQATLGMEVLVAEQHLTTKEEDIQSKSDINSLYNIIIYNKGAVVLRMIAEFLPEGVFQNGVQSYLKANQYSNAETQNLWSHLQMAVDNASFDIAVAEVMDTWTQQSGYPMITINTTSGEVSQEHFSLDTDKEQTNRTWKVPIKTMKSDSEVIELFLLTVEGPVSNPAYLCNENEWILASVNYTGYYRVNYNPENWEKLLQQLETDHRKIPTRSRAQLIDDAFTLARKGKVNRTLPLRITKYLLKDTEFIPWESARKYLENIILMFDRTEVYGTIKAYVRKLVGPLYDHFENFTWNSSIPDSCTAQLNQINAVKLACAIELPKCQKMAADLFEQWRKSPTTNPIHPNLRPTVYCSAIASGGELEWDFAWEMLQTSPINQERERLMEALACTKHVWILNRYMLYALDPDYMQFIDIVPVIGYIAKNVIGHSLAWDFVRSHLNSTKPPKMIGFVLIDLISHRFSTEYELQQIKEIQAQEDGKSYGSDILEKISEKIRSQIKWMEENKQTVSQWFQKEASQGSSPE</sequence>
<dbReference type="Proteomes" id="UP001152803">
    <property type="component" value="Unassembled WGS sequence"/>
</dbReference>